<evidence type="ECO:0000313" key="2">
    <source>
        <dbReference type="Proteomes" id="UP000001058"/>
    </source>
</evidence>
<accession>D8TRD8</accession>
<dbReference type="GeneID" id="9623647"/>
<organism evidence="2">
    <name type="scientific">Volvox carteri f. nagariensis</name>
    <dbReference type="NCBI Taxonomy" id="3068"/>
    <lineage>
        <taxon>Eukaryota</taxon>
        <taxon>Viridiplantae</taxon>
        <taxon>Chlorophyta</taxon>
        <taxon>core chlorophytes</taxon>
        <taxon>Chlorophyceae</taxon>
        <taxon>CS clade</taxon>
        <taxon>Chlamydomonadales</taxon>
        <taxon>Volvocaceae</taxon>
        <taxon>Volvox</taxon>
    </lineage>
</organism>
<dbReference type="InParanoid" id="D8TRD8"/>
<protein>
    <submittedName>
        <fullName evidence="1">Uncharacterized protein</fullName>
    </submittedName>
</protein>
<dbReference type="PANTHER" id="PTHR45588:SF1">
    <property type="entry name" value="WW DOMAIN-CONTAINING PROTEIN"/>
    <property type="match status" value="1"/>
</dbReference>
<dbReference type="PANTHER" id="PTHR45588">
    <property type="entry name" value="TPR DOMAIN-CONTAINING PROTEIN"/>
    <property type="match status" value="1"/>
</dbReference>
<dbReference type="EMBL" id="GL378333">
    <property type="protein sequence ID" value="EFJ49877.1"/>
    <property type="molecule type" value="Genomic_DNA"/>
</dbReference>
<dbReference type="RefSeq" id="XP_002948942.1">
    <property type="nucleotide sequence ID" value="XM_002948896.1"/>
</dbReference>
<dbReference type="STRING" id="3068.D8TRD8"/>
<gene>
    <name evidence="1" type="ORF">VOLCADRAFT_89315</name>
</gene>
<proteinExistence type="predicted"/>
<keyword evidence="2" id="KW-1185">Reference proteome</keyword>
<dbReference type="Proteomes" id="UP000001058">
    <property type="component" value="Unassembled WGS sequence"/>
</dbReference>
<evidence type="ECO:0000313" key="1">
    <source>
        <dbReference type="EMBL" id="EFJ49877.1"/>
    </source>
</evidence>
<reference evidence="1 2" key="1">
    <citation type="journal article" date="2010" name="Science">
        <title>Genomic analysis of organismal complexity in the multicellular green alga Volvox carteri.</title>
        <authorList>
            <person name="Prochnik S.E."/>
            <person name="Umen J."/>
            <person name="Nedelcu A.M."/>
            <person name="Hallmann A."/>
            <person name="Miller S.M."/>
            <person name="Nishii I."/>
            <person name="Ferris P."/>
            <person name="Kuo A."/>
            <person name="Mitros T."/>
            <person name="Fritz-Laylin L.K."/>
            <person name="Hellsten U."/>
            <person name="Chapman J."/>
            <person name="Simakov O."/>
            <person name="Rensing S.A."/>
            <person name="Terry A."/>
            <person name="Pangilinan J."/>
            <person name="Kapitonov V."/>
            <person name="Jurka J."/>
            <person name="Salamov A."/>
            <person name="Shapiro H."/>
            <person name="Schmutz J."/>
            <person name="Grimwood J."/>
            <person name="Lindquist E."/>
            <person name="Lucas S."/>
            <person name="Grigoriev I.V."/>
            <person name="Schmitt R."/>
            <person name="Kirk D."/>
            <person name="Rokhsar D.S."/>
        </authorList>
    </citation>
    <scope>NUCLEOTIDE SEQUENCE [LARGE SCALE GENOMIC DNA]</scope>
    <source>
        <strain evidence="2">f. Nagariensis / Eve</strain>
    </source>
</reference>
<dbReference type="KEGG" id="vcn:VOLCADRAFT_89315"/>
<sequence length="555" mass="60413">MSAKNYDAEVACKCLCYVMCVPFFLPIIAREQLYVAAVRALFKANTSLQDRETQYSQQMKALWDLSPGDADACALYALSLLGQLRSVGGYVTDTEAATTAQLIQLLLQAPRQQVHSRSTITRAPPILYTAKDKLEDCVDQFPNHVGAWHYLTHVYDEDEPDMASQGVPAALKLAALAPKSNVAQHMASHFFLRSGNWTQVVLYNQAAVSASDSYCKAVSKGNDCDADNRWHALEWQLFGQLQQCGVTAAYTSYLRIQGVAASMNYTGDYVQWLYRSYAHMQLQSLNSMGIIPLRNSTDNDTAMLPPPLYDTGAVQNAADIMDHFWPPHAEAHALLARVFSLTYGSDSARLQNPTVVTTVNLLLARLDTIASAQSNLVNSSASSLNRDMLTQLTIVQLQAKALVGASACAAGLPACNVTSWMALMDDALARHTSISNSTTLPSLKIAPTPEFYGNLLVATNGNATTARDLFLRCLNELPGRMQCLLGLARTSNKLNDLPGAIGRYKQLQSQCSTGDKAFPALKEALSRLSPLSPPPSSKKGLLRRALQVEAQVVVA</sequence>
<name>D8TRD8_VOLCA</name>
<dbReference type="OrthoDB" id="414774at2759"/>
<dbReference type="AlphaFoldDB" id="D8TRD8"/>